<name>A0A0F6U0A4_CITAM</name>
<sequence length="189" mass="21259">MKLANKIVYPLLVVITGVITSGCSGSGKPQRTYLDETRNLPARAEYPYQYQYSESWRSTERGGAAIRYPGYEHTLVSPYAINDPSGKRYVAHDNYTQVLLTSVANTKYANGPRGTFTQTPAFCGENTFLLPNNTQNAGRAEYLRIKDKYCSTPGYRLSAHELSVLSSGEPEELRKYRIQMQIDNQQPKS</sequence>
<organism evidence="1 2">
    <name type="scientific">Citrobacter amalonaticus Y19</name>
    <dbReference type="NCBI Taxonomy" id="1261127"/>
    <lineage>
        <taxon>Bacteria</taxon>
        <taxon>Pseudomonadati</taxon>
        <taxon>Pseudomonadota</taxon>
        <taxon>Gammaproteobacteria</taxon>
        <taxon>Enterobacterales</taxon>
        <taxon>Enterobacteriaceae</taxon>
        <taxon>Citrobacter</taxon>
    </lineage>
</organism>
<dbReference type="PROSITE" id="PS51257">
    <property type="entry name" value="PROKAR_LIPOPROTEIN"/>
    <property type="match status" value="1"/>
</dbReference>
<protein>
    <recommendedName>
        <fullName evidence="3">Lipoprotein</fullName>
    </recommendedName>
</protein>
<evidence type="ECO:0000313" key="1">
    <source>
        <dbReference type="EMBL" id="AKE62142.1"/>
    </source>
</evidence>
<dbReference type="KEGG" id="cama:F384_26610"/>
<keyword evidence="1" id="KW-0614">Plasmid</keyword>
<reference evidence="1 2" key="1">
    <citation type="submission" date="2015-03" db="EMBL/GenBank/DDBJ databases">
        <title>Complete genome sequence of Citrobacter amalonaticus Y19.</title>
        <authorList>
            <person name="Park S."/>
        </authorList>
    </citation>
    <scope>NUCLEOTIDE SEQUENCE [LARGE SCALE GENOMIC DNA]</scope>
    <source>
        <strain evidence="1 2">Y19</strain>
        <plasmid evidence="2">Plasmid</plasmid>
    </source>
</reference>
<dbReference type="PATRIC" id="fig|1261127.3.peg.5519"/>
<dbReference type="RefSeq" id="WP_046498972.1">
    <property type="nucleotide sequence ID" value="NZ_CP011133.1"/>
</dbReference>
<dbReference type="EMBL" id="CP011133">
    <property type="protein sequence ID" value="AKE62142.1"/>
    <property type="molecule type" value="Genomic_DNA"/>
</dbReference>
<geneLocation type="plasmid" evidence="1">
    <name>unnamed</name>
</geneLocation>
<evidence type="ECO:0008006" key="3">
    <source>
        <dbReference type="Google" id="ProtNLM"/>
    </source>
</evidence>
<proteinExistence type="predicted"/>
<dbReference type="AlphaFoldDB" id="A0A0F6U0A4"/>
<evidence type="ECO:0000313" key="2">
    <source>
        <dbReference type="Proteomes" id="UP000034085"/>
    </source>
</evidence>
<dbReference type="Proteomes" id="UP000034085">
    <property type="component" value="Plasmid"/>
</dbReference>
<dbReference type="OrthoDB" id="6164776at2"/>
<gene>
    <name evidence="1" type="ORF">F384_26610</name>
</gene>
<accession>A0A0F6U0A4</accession>
<dbReference type="HOGENOM" id="CLU_1432231_0_0_6"/>